<reference evidence="1" key="1">
    <citation type="journal article" date="2015" name="Nature">
        <title>Complex archaea that bridge the gap between prokaryotes and eukaryotes.</title>
        <authorList>
            <person name="Spang A."/>
            <person name="Saw J.H."/>
            <person name="Jorgensen S.L."/>
            <person name="Zaremba-Niedzwiedzka K."/>
            <person name="Martijn J."/>
            <person name="Lind A.E."/>
            <person name="van Eijk R."/>
            <person name="Schleper C."/>
            <person name="Guy L."/>
            <person name="Ettema T.J."/>
        </authorList>
    </citation>
    <scope>NUCLEOTIDE SEQUENCE</scope>
</reference>
<sequence length="42" mass="5133">MKVRIYCRKHKRHHSLHANFHCKNGFCRPGRKSVCTQVKRRK</sequence>
<protein>
    <submittedName>
        <fullName evidence="1">Uncharacterized protein</fullName>
    </submittedName>
</protein>
<dbReference type="EMBL" id="LAZR01011813">
    <property type="protein sequence ID" value="KKM58615.1"/>
    <property type="molecule type" value="Genomic_DNA"/>
</dbReference>
<accession>A0A0F9LRP1</accession>
<organism evidence="1">
    <name type="scientific">marine sediment metagenome</name>
    <dbReference type="NCBI Taxonomy" id="412755"/>
    <lineage>
        <taxon>unclassified sequences</taxon>
        <taxon>metagenomes</taxon>
        <taxon>ecological metagenomes</taxon>
    </lineage>
</organism>
<name>A0A0F9LRP1_9ZZZZ</name>
<comment type="caution">
    <text evidence="1">The sequence shown here is derived from an EMBL/GenBank/DDBJ whole genome shotgun (WGS) entry which is preliminary data.</text>
</comment>
<gene>
    <name evidence="1" type="ORF">LCGC14_1548990</name>
</gene>
<dbReference type="AlphaFoldDB" id="A0A0F9LRP1"/>
<evidence type="ECO:0000313" key="1">
    <source>
        <dbReference type="EMBL" id="KKM58615.1"/>
    </source>
</evidence>
<proteinExistence type="predicted"/>